<dbReference type="PANTHER" id="PTHR30146">
    <property type="entry name" value="LACI-RELATED TRANSCRIPTIONAL REPRESSOR"/>
    <property type="match status" value="1"/>
</dbReference>
<dbReference type="PANTHER" id="PTHR30146:SF109">
    <property type="entry name" value="HTH-TYPE TRANSCRIPTIONAL REGULATOR GALS"/>
    <property type="match status" value="1"/>
</dbReference>
<reference evidence="5 6" key="1">
    <citation type="submission" date="2017-10" db="EMBL/GenBank/DDBJ databases">
        <title>The draft genome sequence of Lewinella nigricans NBRC 102662.</title>
        <authorList>
            <person name="Wang K."/>
        </authorList>
    </citation>
    <scope>NUCLEOTIDE SEQUENCE [LARGE SCALE GENOMIC DNA]</scope>
    <source>
        <strain evidence="5 6">NBRC 102662</strain>
    </source>
</reference>
<dbReference type="InterPro" id="IPR000843">
    <property type="entry name" value="HTH_LacI"/>
</dbReference>
<evidence type="ECO:0000313" key="5">
    <source>
        <dbReference type="EMBL" id="PHN05761.1"/>
    </source>
</evidence>
<dbReference type="Gene3D" id="1.10.260.40">
    <property type="entry name" value="lambda repressor-like DNA-binding domains"/>
    <property type="match status" value="1"/>
</dbReference>
<dbReference type="InterPro" id="IPR028082">
    <property type="entry name" value="Peripla_BP_I"/>
</dbReference>
<keyword evidence="6" id="KW-1185">Reference proteome</keyword>
<sequence>MGRITVKDIARLLNINPSTVSRALKDHPDISKETIEKVKQVAEELGYEPNLQAISFRNRKSRLIGLIIPDMNMYFFPSVIKAIEDRVRAEGYNLLVLHSNNSLRGEQNNTKICDRLGVEGLLVSVSAESENLSHFEELTERGVPVVLFDRIVDRRDFPIVCIDDVQVAGKVVKHLYDRGFRKICGAFDDPHLSISKRRRQGYEKMLQDLGLEVKPEWIFHADSSETAGEKMAEVLDLPDQPDAIFSMSDQLLVGIMQACLAKGVEIPGEMAIACISNGLVPNFWKPHITYMHHSGEEVGAIAANVLFNMIRNNPVPHMNWVETNMVVQSST</sequence>
<evidence type="ECO:0000256" key="3">
    <source>
        <dbReference type="ARBA" id="ARBA00023163"/>
    </source>
</evidence>
<evidence type="ECO:0000256" key="2">
    <source>
        <dbReference type="ARBA" id="ARBA00023125"/>
    </source>
</evidence>
<dbReference type="EMBL" id="PDUD01000020">
    <property type="protein sequence ID" value="PHN05761.1"/>
    <property type="molecule type" value="Genomic_DNA"/>
</dbReference>
<feature type="domain" description="HTH lacI-type" evidence="4">
    <location>
        <begin position="4"/>
        <end position="58"/>
    </location>
</feature>
<dbReference type="SMART" id="SM00354">
    <property type="entry name" value="HTH_LACI"/>
    <property type="match status" value="1"/>
</dbReference>
<name>A0A2D0NB74_FLAN2</name>
<dbReference type="GO" id="GO:0003700">
    <property type="term" value="F:DNA-binding transcription factor activity"/>
    <property type="evidence" value="ECO:0007669"/>
    <property type="project" value="TreeGrafter"/>
</dbReference>
<protein>
    <recommendedName>
        <fullName evidence="4">HTH lacI-type domain-containing protein</fullName>
    </recommendedName>
</protein>
<dbReference type="SUPFAM" id="SSF53822">
    <property type="entry name" value="Periplasmic binding protein-like I"/>
    <property type="match status" value="1"/>
</dbReference>
<keyword evidence="2" id="KW-0238">DNA-binding</keyword>
<dbReference type="AlphaFoldDB" id="A0A2D0NB74"/>
<evidence type="ECO:0000313" key="6">
    <source>
        <dbReference type="Proteomes" id="UP000223913"/>
    </source>
</evidence>
<dbReference type="PROSITE" id="PS50932">
    <property type="entry name" value="HTH_LACI_2"/>
    <property type="match status" value="1"/>
</dbReference>
<accession>A0A2D0NB74</accession>
<comment type="caution">
    <text evidence="5">The sequence shown here is derived from an EMBL/GenBank/DDBJ whole genome shotgun (WGS) entry which is preliminary data.</text>
</comment>
<dbReference type="InterPro" id="IPR001761">
    <property type="entry name" value="Peripla_BP/Lac1_sug-bd_dom"/>
</dbReference>
<dbReference type="Gene3D" id="3.40.50.2300">
    <property type="match status" value="2"/>
</dbReference>
<evidence type="ECO:0000256" key="1">
    <source>
        <dbReference type="ARBA" id="ARBA00023015"/>
    </source>
</evidence>
<dbReference type="Proteomes" id="UP000223913">
    <property type="component" value="Unassembled WGS sequence"/>
</dbReference>
<dbReference type="SUPFAM" id="SSF47413">
    <property type="entry name" value="lambda repressor-like DNA-binding domains"/>
    <property type="match status" value="1"/>
</dbReference>
<proteinExistence type="predicted"/>
<dbReference type="RefSeq" id="WP_099150851.1">
    <property type="nucleotide sequence ID" value="NZ_PDUD01000020.1"/>
</dbReference>
<dbReference type="Pfam" id="PF00532">
    <property type="entry name" value="Peripla_BP_1"/>
    <property type="match status" value="1"/>
</dbReference>
<dbReference type="CDD" id="cd06267">
    <property type="entry name" value="PBP1_LacI_sugar_binding-like"/>
    <property type="match status" value="1"/>
</dbReference>
<keyword evidence="3" id="KW-0804">Transcription</keyword>
<keyword evidence="1" id="KW-0805">Transcription regulation</keyword>
<dbReference type="InterPro" id="IPR010982">
    <property type="entry name" value="Lambda_DNA-bd_dom_sf"/>
</dbReference>
<evidence type="ECO:0000259" key="4">
    <source>
        <dbReference type="PROSITE" id="PS50932"/>
    </source>
</evidence>
<dbReference type="CDD" id="cd01392">
    <property type="entry name" value="HTH_LacI"/>
    <property type="match status" value="1"/>
</dbReference>
<dbReference type="Pfam" id="PF00356">
    <property type="entry name" value="LacI"/>
    <property type="match status" value="1"/>
</dbReference>
<dbReference type="GO" id="GO:0000976">
    <property type="term" value="F:transcription cis-regulatory region binding"/>
    <property type="evidence" value="ECO:0007669"/>
    <property type="project" value="TreeGrafter"/>
</dbReference>
<dbReference type="OrthoDB" id="9803256at2"/>
<gene>
    <name evidence="5" type="ORF">CRP01_14900</name>
</gene>
<organism evidence="5 6">
    <name type="scientific">Flavilitoribacter nigricans (strain ATCC 23147 / DSM 23189 / NBRC 102662 / NCIMB 1420 / SS-2)</name>
    <name type="common">Lewinella nigricans</name>
    <dbReference type="NCBI Taxonomy" id="1122177"/>
    <lineage>
        <taxon>Bacteria</taxon>
        <taxon>Pseudomonadati</taxon>
        <taxon>Bacteroidota</taxon>
        <taxon>Saprospiria</taxon>
        <taxon>Saprospirales</taxon>
        <taxon>Lewinellaceae</taxon>
        <taxon>Flavilitoribacter</taxon>
    </lineage>
</organism>